<evidence type="ECO:0000256" key="1">
    <source>
        <dbReference type="SAM" id="Phobius"/>
    </source>
</evidence>
<name>A3IIV8_9CHRO</name>
<comment type="caution">
    <text evidence="2">The sequence shown here is derived from an EMBL/GenBank/DDBJ whole genome shotgun (WGS) entry which is preliminary data.</text>
</comment>
<organism evidence="2 3">
    <name type="scientific">Crocosphaera chwakensis CCY0110</name>
    <dbReference type="NCBI Taxonomy" id="391612"/>
    <lineage>
        <taxon>Bacteria</taxon>
        <taxon>Bacillati</taxon>
        <taxon>Cyanobacteriota</taxon>
        <taxon>Cyanophyceae</taxon>
        <taxon>Oscillatoriophycideae</taxon>
        <taxon>Chroococcales</taxon>
        <taxon>Aphanothecaceae</taxon>
        <taxon>Crocosphaera</taxon>
        <taxon>Crocosphaera chwakensis</taxon>
    </lineage>
</organism>
<gene>
    <name evidence="2" type="ORF">CY0110_18132</name>
</gene>
<dbReference type="AlphaFoldDB" id="A3IIV8"/>
<dbReference type="Proteomes" id="UP000003781">
    <property type="component" value="Unassembled WGS sequence"/>
</dbReference>
<keyword evidence="3" id="KW-1185">Reference proteome</keyword>
<keyword evidence="1" id="KW-0472">Membrane</keyword>
<proteinExistence type="predicted"/>
<accession>A3IIV8</accession>
<evidence type="ECO:0000313" key="3">
    <source>
        <dbReference type="Proteomes" id="UP000003781"/>
    </source>
</evidence>
<protein>
    <submittedName>
        <fullName evidence="2">Uncharacterized protein</fullName>
    </submittedName>
</protein>
<feature type="transmembrane region" description="Helical" evidence="1">
    <location>
        <begin position="20"/>
        <end position="39"/>
    </location>
</feature>
<evidence type="ECO:0000313" key="2">
    <source>
        <dbReference type="EMBL" id="EAZ93740.1"/>
    </source>
</evidence>
<keyword evidence="1" id="KW-1133">Transmembrane helix</keyword>
<sequence>MIYNLFQRKGSKKRVKILALKFYTACQLVIFAICPISSLS</sequence>
<keyword evidence="1" id="KW-0812">Transmembrane</keyword>
<dbReference type="EMBL" id="AAXW01000002">
    <property type="protein sequence ID" value="EAZ93740.1"/>
    <property type="molecule type" value="Genomic_DNA"/>
</dbReference>
<reference evidence="2 3" key="1">
    <citation type="submission" date="2007-03" db="EMBL/GenBank/DDBJ databases">
        <authorList>
            <person name="Stal L."/>
            <person name="Ferriera S."/>
            <person name="Johnson J."/>
            <person name="Kravitz S."/>
            <person name="Beeson K."/>
            <person name="Sutton G."/>
            <person name="Rogers Y.-H."/>
            <person name="Friedman R."/>
            <person name="Frazier M."/>
            <person name="Venter J.C."/>
        </authorList>
    </citation>
    <scope>NUCLEOTIDE SEQUENCE [LARGE SCALE GENOMIC DNA]</scope>
    <source>
        <strain evidence="2 3">CCY0110</strain>
    </source>
</reference>